<dbReference type="STRING" id="747525.W4KKR6"/>
<keyword evidence="1" id="KW-0175">Coiled coil</keyword>
<dbReference type="HOGENOM" id="CLU_1421569_0_0_1"/>
<dbReference type="AlphaFoldDB" id="W4KKR6"/>
<gene>
    <name evidence="2" type="ORF">HETIRDRAFT_310904</name>
</gene>
<organism evidence="2 3">
    <name type="scientific">Heterobasidion irregulare (strain TC 32-1)</name>
    <dbReference type="NCBI Taxonomy" id="747525"/>
    <lineage>
        <taxon>Eukaryota</taxon>
        <taxon>Fungi</taxon>
        <taxon>Dikarya</taxon>
        <taxon>Basidiomycota</taxon>
        <taxon>Agaricomycotina</taxon>
        <taxon>Agaricomycetes</taxon>
        <taxon>Russulales</taxon>
        <taxon>Bondarzewiaceae</taxon>
        <taxon>Heterobasidion</taxon>
        <taxon>Heterobasidion annosum species complex</taxon>
    </lineage>
</organism>
<dbReference type="eggNOG" id="ENOG502S00B">
    <property type="taxonomic scope" value="Eukaryota"/>
</dbReference>
<feature type="coiled-coil region" evidence="1">
    <location>
        <begin position="108"/>
        <end position="170"/>
    </location>
</feature>
<dbReference type="GeneID" id="20669815"/>
<dbReference type="EMBL" id="KI925455">
    <property type="protein sequence ID" value="ETW86279.1"/>
    <property type="molecule type" value="Genomic_DNA"/>
</dbReference>
<sequence>MSDKLTTTEETLLARTAELTNALSDLAKLKHEIEGAYALAARTRAREEQSKFQERELHRKVRAAEEARRMTDHVVEEYADLVRSLEGRASTTTPTSDTTLVETLKDGKTGLQRLLEEFNGDTERLENEIGRLHSELELAEIKWEAEKKNADRDRANLAQAKAELEKHQADDKAAAKMVSRYMYVYIVSTHP</sequence>
<dbReference type="Proteomes" id="UP000030671">
    <property type="component" value="Unassembled WGS sequence"/>
</dbReference>
<evidence type="ECO:0000313" key="3">
    <source>
        <dbReference type="Proteomes" id="UP000030671"/>
    </source>
</evidence>
<reference evidence="2 3" key="1">
    <citation type="journal article" date="2012" name="New Phytol.">
        <title>Insight into trade-off between wood decay and parasitism from the genome of a fungal forest pathogen.</title>
        <authorList>
            <person name="Olson A."/>
            <person name="Aerts A."/>
            <person name="Asiegbu F."/>
            <person name="Belbahri L."/>
            <person name="Bouzid O."/>
            <person name="Broberg A."/>
            <person name="Canback B."/>
            <person name="Coutinho P.M."/>
            <person name="Cullen D."/>
            <person name="Dalman K."/>
            <person name="Deflorio G."/>
            <person name="van Diepen L.T."/>
            <person name="Dunand C."/>
            <person name="Duplessis S."/>
            <person name="Durling M."/>
            <person name="Gonthier P."/>
            <person name="Grimwood J."/>
            <person name="Fossdal C.G."/>
            <person name="Hansson D."/>
            <person name="Henrissat B."/>
            <person name="Hietala A."/>
            <person name="Himmelstrand K."/>
            <person name="Hoffmeister D."/>
            <person name="Hogberg N."/>
            <person name="James T.Y."/>
            <person name="Karlsson M."/>
            <person name="Kohler A."/>
            <person name="Kues U."/>
            <person name="Lee Y.H."/>
            <person name="Lin Y.C."/>
            <person name="Lind M."/>
            <person name="Lindquist E."/>
            <person name="Lombard V."/>
            <person name="Lucas S."/>
            <person name="Lunden K."/>
            <person name="Morin E."/>
            <person name="Murat C."/>
            <person name="Park J."/>
            <person name="Raffaello T."/>
            <person name="Rouze P."/>
            <person name="Salamov A."/>
            <person name="Schmutz J."/>
            <person name="Solheim H."/>
            <person name="Stahlberg J."/>
            <person name="Velez H."/>
            <person name="de Vries R.P."/>
            <person name="Wiebenga A."/>
            <person name="Woodward S."/>
            <person name="Yakovlev I."/>
            <person name="Garbelotto M."/>
            <person name="Martin F."/>
            <person name="Grigoriev I.V."/>
            <person name="Stenlid J."/>
        </authorList>
    </citation>
    <scope>NUCLEOTIDE SEQUENCE [LARGE SCALE GENOMIC DNA]</scope>
    <source>
        <strain evidence="2 3">TC 32-1</strain>
    </source>
</reference>
<proteinExistence type="predicted"/>
<protein>
    <submittedName>
        <fullName evidence="2">Uncharacterized protein</fullName>
    </submittedName>
</protein>
<dbReference type="KEGG" id="hir:HETIRDRAFT_310904"/>
<dbReference type="InParanoid" id="W4KKR6"/>
<dbReference type="OrthoDB" id="2592022at2759"/>
<evidence type="ECO:0000313" key="2">
    <source>
        <dbReference type="EMBL" id="ETW86279.1"/>
    </source>
</evidence>
<evidence type="ECO:0000256" key="1">
    <source>
        <dbReference type="SAM" id="Coils"/>
    </source>
</evidence>
<name>W4KKR6_HETIT</name>
<accession>W4KKR6</accession>
<keyword evidence="3" id="KW-1185">Reference proteome</keyword>
<dbReference type="RefSeq" id="XP_009543034.1">
    <property type="nucleotide sequence ID" value="XM_009544739.1"/>
</dbReference>